<evidence type="ECO:0000256" key="1">
    <source>
        <dbReference type="ARBA" id="ARBA00022729"/>
    </source>
</evidence>
<accession>A0A834I244</accession>
<evidence type="ECO:0000313" key="6">
    <source>
        <dbReference type="Proteomes" id="UP000625711"/>
    </source>
</evidence>
<evidence type="ECO:0000313" key="5">
    <source>
        <dbReference type="EMBL" id="KAF7270893.1"/>
    </source>
</evidence>
<dbReference type="EMBL" id="JAACXV010014047">
    <property type="protein sequence ID" value="KAF7270893.1"/>
    <property type="molecule type" value="Genomic_DNA"/>
</dbReference>
<organism evidence="5 6">
    <name type="scientific">Rhynchophorus ferrugineus</name>
    <name type="common">Red palm weevil</name>
    <name type="synonym">Curculio ferrugineus</name>
    <dbReference type="NCBI Taxonomy" id="354439"/>
    <lineage>
        <taxon>Eukaryota</taxon>
        <taxon>Metazoa</taxon>
        <taxon>Ecdysozoa</taxon>
        <taxon>Arthropoda</taxon>
        <taxon>Hexapoda</taxon>
        <taxon>Insecta</taxon>
        <taxon>Pterygota</taxon>
        <taxon>Neoptera</taxon>
        <taxon>Endopterygota</taxon>
        <taxon>Coleoptera</taxon>
        <taxon>Polyphaga</taxon>
        <taxon>Cucujiformia</taxon>
        <taxon>Curculionidae</taxon>
        <taxon>Dryophthorinae</taxon>
        <taxon>Rhynchophorus</taxon>
    </lineage>
</organism>
<sequence length="143" mass="16111">MKREYVIATGTLTFFAVLIVVLKLVDVDGDVPSSQSEPQHASEEDPADKPDVPRAVKNWPQEDLKLGQVSAVSVNSALQPVIFHRGDRLWDQYSFNQTHHYQQIHLGPIKDHTVLTLDIHSGKVLGKWGAEMFYMPHGLTIDR</sequence>
<evidence type="ECO:0000256" key="2">
    <source>
        <dbReference type="ARBA" id="ARBA00023180"/>
    </source>
</evidence>
<dbReference type="OrthoDB" id="10018185at2759"/>
<dbReference type="GO" id="GO:0005576">
    <property type="term" value="C:extracellular region"/>
    <property type="evidence" value="ECO:0007669"/>
    <property type="project" value="TreeGrafter"/>
</dbReference>
<dbReference type="PANTHER" id="PTHR10680:SF37">
    <property type="entry name" value="PEPTIDYL-ALPHA-HYDROXYGLYCINE ALPHA-AMIDATING LYASE 2"/>
    <property type="match status" value="1"/>
</dbReference>
<dbReference type="Gene3D" id="2.120.10.30">
    <property type="entry name" value="TolB, C-terminal domain"/>
    <property type="match status" value="1"/>
</dbReference>
<evidence type="ECO:0000256" key="3">
    <source>
        <dbReference type="SAM" id="MobiDB-lite"/>
    </source>
</evidence>
<dbReference type="PANTHER" id="PTHR10680">
    <property type="entry name" value="PEPTIDYL-GLYCINE ALPHA-AMIDATING MONOOXYGENASE"/>
    <property type="match status" value="1"/>
</dbReference>
<dbReference type="InterPro" id="IPR011042">
    <property type="entry name" value="6-blade_b-propeller_TolB-like"/>
</dbReference>
<feature type="region of interest" description="Disordered" evidence="3">
    <location>
        <begin position="32"/>
        <end position="55"/>
    </location>
</feature>
<feature type="compositionally biased region" description="Basic and acidic residues" evidence="3">
    <location>
        <begin position="40"/>
        <end position="55"/>
    </location>
</feature>
<keyword evidence="2" id="KW-0325">Glycoprotein</keyword>
<keyword evidence="4" id="KW-0812">Transmembrane</keyword>
<comment type="caution">
    <text evidence="5">The sequence shown here is derived from an EMBL/GenBank/DDBJ whole genome shotgun (WGS) entry which is preliminary data.</text>
</comment>
<keyword evidence="6" id="KW-1185">Reference proteome</keyword>
<dbReference type="Proteomes" id="UP000625711">
    <property type="component" value="Unassembled WGS sequence"/>
</dbReference>
<name>A0A834I244_RHYFE</name>
<keyword evidence="4" id="KW-1133">Transmembrane helix</keyword>
<gene>
    <name evidence="5" type="ORF">GWI33_016158</name>
</gene>
<feature type="non-terminal residue" evidence="5">
    <location>
        <position position="1"/>
    </location>
</feature>
<evidence type="ECO:0000256" key="4">
    <source>
        <dbReference type="SAM" id="Phobius"/>
    </source>
</evidence>
<reference evidence="5" key="1">
    <citation type="submission" date="2020-08" db="EMBL/GenBank/DDBJ databases">
        <title>Genome sequencing and assembly of the red palm weevil Rhynchophorus ferrugineus.</title>
        <authorList>
            <person name="Dias G.B."/>
            <person name="Bergman C.M."/>
            <person name="Manee M."/>
        </authorList>
    </citation>
    <scope>NUCLEOTIDE SEQUENCE</scope>
    <source>
        <strain evidence="5">AA-2017</strain>
        <tissue evidence="5">Whole larva</tissue>
    </source>
</reference>
<proteinExistence type="predicted"/>
<dbReference type="AlphaFoldDB" id="A0A834I244"/>
<keyword evidence="4" id="KW-0472">Membrane</keyword>
<keyword evidence="1" id="KW-0732">Signal</keyword>
<protein>
    <submittedName>
        <fullName evidence="5">Uncharacterized protein</fullName>
    </submittedName>
</protein>
<feature type="transmembrane region" description="Helical" evidence="4">
    <location>
        <begin position="6"/>
        <end position="25"/>
    </location>
</feature>